<dbReference type="Proteomes" id="UP000006621">
    <property type="component" value="Chromosome"/>
</dbReference>
<dbReference type="RefSeq" id="WP_013887360.1">
    <property type="nucleotide sequence ID" value="NC_015672.1"/>
</dbReference>
<dbReference type="EMBL" id="CP002858">
    <property type="protein sequence ID" value="AEI15921.1"/>
    <property type="molecule type" value="Genomic_DNA"/>
</dbReference>
<accession>F8E6N1</accession>
<dbReference type="STRING" id="717231.Flexsi_2307"/>
<evidence type="ECO:0000313" key="1">
    <source>
        <dbReference type="EMBL" id="AEI15921.1"/>
    </source>
</evidence>
<reference evidence="1 2" key="1">
    <citation type="journal article" date="2011" name="Stand. Genomic Sci.">
        <title>Genome sequence of the moderately thermophilic halophile Flexistipes sinusarabici strain (MAS10).</title>
        <authorList>
            <person name="Lapidus A."/>
            <person name="Chertkov O."/>
            <person name="Nolan M."/>
            <person name="Lucas S."/>
            <person name="Hammon N."/>
            <person name="Deshpande S."/>
            <person name="Cheng J.F."/>
            <person name="Tapia R."/>
            <person name="Han C."/>
            <person name="Goodwin L."/>
            <person name="Pitluck S."/>
            <person name="Liolios K."/>
            <person name="Pagani I."/>
            <person name="Ivanova N."/>
            <person name="Huntemann M."/>
            <person name="Mavromatis K."/>
            <person name="Mikhailova N."/>
            <person name="Pati A."/>
            <person name="Chen A."/>
            <person name="Palaniappan K."/>
            <person name="Land M."/>
            <person name="Hauser L."/>
            <person name="Brambilla E.M."/>
            <person name="Rohde M."/>
            <person name="Abt B."/>
            <person name="Spring S."/>
            <person name="Goker M."/>
            <person name="Bristow J."/>
            <person name="Eisen J.A."/>
            <person name="Markowitz V."/>
            <person name="Hugenholtz P."/>
            <person name="Kyrpides N.C."/>
            <person name="Klenk H.P."/>
            <person name="Woyke T."/>
        </authorList>
    </citation>
    <scope>NUCLEOTIDE SEQUENCE [LARGE SCALE GENOMIC DNA]</scope>
    <source>
        <strain evidence="2">DSM 4947 / MAS 10</strain>
    </source>
</reference>
<dbReference type="eggNOG" id="COG2911">
    <property type="taxonomic scope" value="Bacteria"/>
</dbReference>
<sequence length="1138" mass="127715">MFLRKTIRSFLILFLSVTSLLVMLNLLLSIYPEKIISYFLPENYSVAIEEMPSVFLPFYLTVSGLEVSSEKFDLSVRKMDLKADYKSLVNSGRFLSVTVFDGGFRYRSGRDINDVEVRVIPDIFKVIRIYDTTVKYESEPVIVTLNANSLFFDGSSGAISGHFRESSVSSDRAEQTFTGSVKARLLKQNELIVDHLKLNGKDFYINIENGKFSEGENYAVFEGAFDTEVLNIFTKIDEGKLNVKGKYDSGKLSARAELINIRTDNLTIGGFVDVYGNIFEKLLFESSKLSINGMQISCEGSFMPKSFDTKLTYRFIKQPVLFENKNYRVKLGGGNASITQNFSRFSGKFTVFSHEQYKINYRAKLLSNKLVIEHAGLKAEKTQLSGSGIFENEKLSLDFSGDVVNNKDLQVHLDFRHHLKVDMMMTAGTDSLHLTGSYRNIIPSVLYNIPTKRVSGKIDITNNNLNFTANGKLEKGKVNVAGSISRNTQNYNIQASSVPFNTILAYFKVNAEFDNPVTGNADILVKDGQAEVEGEVYFNEPAMLPSHNISYSYSSGVLNIDSLKLQDKNIVNAGFLNFKRNYLKGRILLDRFKYKDFPVLKNISFFINGAINDPAINLDFKIKPAEYFDNVSVSATGHYNNIFINARSSQFSFTGTAYPLERSIKGKIDLKTINFNGVKPDGSFFVTSSDLEKFLIKSDRLSVDYKRYETQISNFSMIYENKKLQEISGTVDSKYIKNVQIKNGIADKHKFSGEVYFDNSSLSTFFLKDAYASGSLKFIYPYEGYPGLYGEAEIYGKLYSDFAELRLRNVNAEIVFDNHSATGRVSGHELDTALTGNFQIPRYYKPLEGNAYLKTNNLYVEKYGFKGTLDIEGSYSGKEKLVRADVIIKQAYFSHDEQIPDSVSQKGKGGFPFKLNIDIQTAEPVQLQNKYISGGLSLDIHVEKENLIDITGRIDAVNSEITVGEGSFSVTKGYIRFMENSPPFLFIDASGEENFSDLRLKIKGFLPQYEVEVRSTDPAVSSDYLDTTSNIGEKQLLSRILGGMLLKDIVGITEKVVGISGIDVDINRNAIMGGQREYLAIGKRFSNRLRLRYMIGVSGEESFNSVVGEYTLLDWLNLFVYTTPNGGTGAGFTLLNGF</sequence>
<dbReference type="OrthoDB" id="1117410at2"/>
<protein>
    <submittedName>
        <fullName evidence="1">Uncharacterized protein</fullName>
    </submittedName>
</protein>
<gene>
    <name evidence="1" type="ordered locus">Flexsi_2307</name>
</gene>
<organism evidence="1 2">
    <name type="scientific">Flexistipes sinusarabici (strain ATCC 49648 / DSM 4947 / MAS 10)</name>
    <dbReference type="NCBI Taxonomy" id="717231"/>
    <lineage>
        <taxon>Bacteria</taxon>
        <taxon>Pseudomonadati</taxon>
        <taxon>Deferribacterota</taxon>
        <taxon>Deferribacteres</taxon>
        <taxon>Deferribacterales</taxon>
        <taxon>Flexistipitaceae</taxon>
        <taxon>Flexistipes</taxon>
    </lineage>
</organism>
<proteinExistence type="predicted"/>
<dbReference type="HOGENOM" id="CLU_278088_0_0_0"/>
<name>F8E6N1_FLESM</name>
<evidence type="ECO:0000313" key="2">
    <source>
        <dbReference type="Proteomes" id="UP000006621"/>
    </source>
</evidence>
<dbReference type="KEGG" id="fsi:Flexsi_2307"/>
<dbReference type="AlphaFoldDB" id="F8E6N1"/>
<reference evidence="2" key="2">
    <citation type="submission" date="2011-06" db="EMBL/GenBank/DDBJ databases">
        <title>The complete genome of Flexistipes sinusarabici DSM 4947.</title>
        <authorList>
            <person name="Lucas S."/>
            <person name="Han J."/>
            <person name="Lapidus A."/>
            <person name="Bruce D."/>
            <person name="Goodwin L."/>
            <person name="Pitluck S."/>
            <person name="Peters L."/>
            <person name="Kyrpides N."/>
            <person name="Mavromatis K."/>
            <person name="Ivanova N."/>
            <person name="Mikhailova N."/>
            <person name="Chertkov O."/>
            <person name="Detter J.C."/>
            <person name="Tapia R."/>
            <person name="Han C."/>
            <person name="Land M."/>
            <person name="Hauser L."/>
            <person name="Markowitz V."/>
            <person name="Cheng J.-F."/>
            <person name="Hugenholtz P."/>
            <person name="Woyke T."/>
            <person name="Wu D."/>
            <person name="Spring S."/>
            <person name="Schroeder M."/>
            <person name="Brambilla E."/>
            <person name="Klenk H.-P."/>
            <person name="Eisen J.A."/>
        </authorList>
    </citation>
    <scope>NUCLEOTIDE SEQUENCE [LARGE SCALE GENOMIC DNA]</scope>
    <source>
        <strain evidence="2">DSM 4947 / MAS 10</strain>
    </source>
</reference>
<keyword evidence="2" id="KW-1185">Reference proteome</keyword>